<protein>
    <submittedName>
        <fullName evidence="1">Uncharacterized protein</fullName>
    </submittedName>
</protein>
<name>A0A6J7WAY0_9CAUD</name>
<organism evidence="1">
    <name type="scientific">uncultured Caudovirales phage</name>
    <dbReference type="NCBI Taxonomy" id="2100421"/>
    <lineage>
        <taxon>Viruses</taxon>
        <taxon>Duplodnaviria</taxon>
        <taxon>Heunggongvirae</taxon>
        <taxon>Uroviricota</taxon>
        <taxon>Caudoviricetes</taxon>
        <taxon>Peduoviridae</taxon>
        <taxon>Maltschvirus</taxon>
        <taxon>Maltschvirus maltsch</taxon>
    </lineage>
</organism>
<evidence type="ECO:0000313" key="1">
    <source>
        <dbReference type="EMBL" id="CAB5194645.1"/>
    </source>
</evidence>
<proteinExistence type="predicted"/>
<dbReference type="EMBL" id="LR798214">
    <property type="protein sequence ID" value="CAB5194645.1"/>
    <property type="molecule type" value="Genomic_DNA"/>
</dbReference>
<sequence>MATPPPNNMLANTPAGQRFLGYDALDFYNNNQGLKVFGQELPQLNEIRAAQQNFAKARTPKKGEQRYGFVNFGQGMDSEKNNRSWQEKFSTTKGAGLWALGINPDDPQAEAKAQAMLGRLLNSKDPKFHQSVWGDKTWGRDDAKVPSIRQLMAQNPNIPATELLDYSQRALQAQNALQPNDIGGMIADTFAEIALTVLSGGNPTLAIMYGAAKGGSDSGSWLGAGLGALSGAGTGMGVGSVMEGIAKAGGLASYAGNFVNSAGNFLSHPLTSTGNYLSGLANDATNFFKYGPEMGSAEFASHFPGGAGESILSNINTTALFPGASWVSEGAQAGLSNAAKAASAIGTANTLSKGAGALGTQAGAKGGAMSWFDPIKDTLKTLKSDWGITGGDIVRGGADLISGITSANAAENAAKLQANAVTAGGQLASQTADKQMALLEKMFNTQVALQEPFRQGGVAAENRMLDLLGLGTNKKAPGYGSLGKNFGMSDFQADPGYAFRMTEGLKALDRQAAARGGLISGSALKAGERYGQDLASQEYQNAYNRYQTNRTNLLNPLQSLAGAGQTSANTTGNAAANFGMEGSNALGGAGTAQANALQNAANARASGYLGSQQSWNQAIQNIAAIPGQSQQNAMMNAMLNRYLNTPSSSNSSFLNYAGV</sequence>
<reference evidence="1" key="1">
    <citation type="submission" date="2020-05" db="EMBL/GenBank/DDBJ databases">
        <authorList>
            <person name="Chiriac C."/>
            <person name="Salcher M."/>
            <person name="Ghai R."/>
            <person name="Kavagutti S V."/>
        </authorList>
    </citation>
    <scope>NUCLEOTIDE SEQUENCE</scope>
</reference>
<accession>A0A6J7WAY0</accession>
<gene>
    <name evidence="1" type="ORF">UFOVP171_17</name>
</gene>